<organism evidence="1 2">
    <name type="scientific">Spirosoma linguale (strain ATCC 33905 / DSM 74 / LMG 10896 / Claus 1)</name>
    <dbReference type="NCBI Taxonomy" id="504472"/>
    <lineage>
        <taxon>Bacteria</taxon>
        <taxon>Pseudomonadati</taxon>
        <taxon>Bacteroidota</taxon>
        <taxon>Cytophagia</taxon>
        <taxon>Cytophagales</taxon>
        <taxon>Cytophagaceae</taxon>
        <taxon>Spirosoma</taxon>
    </lineage>
</organism>
<name>D2QLC9_SPILD</name>
<dbReference type="EMBL" id="CP001769">
    <property type="protein sequence ID" value="ADB39076.1"/>
    <property type="molecule type" value="Genomic_DNA"/>
</dbReference>
<dbReference type="KEGG" id="sli:Slin_3065"/>
<accession>D2QLC9</accession>
<dbReference type="AlphaFoldDB" id="D2QLC9"/>
<evidence type="ECO:0000313" key="2">
    <source>
        <dbReference type="Proteomes" id="UP000002028"/>
    </source>
</evidence>
<dbReference type="HOGENOM" id="CLU_3258036_0_0_10"/>
<reference evidence="1 2" key="1">
    <citation type="journal article" date="2010" name="Stand. Genomic Sci.">
        <title>Complete genome sequence of Spirosoma linguale type strain (1).</title>
        <authorList>
            <person name="Lail K."/>
            <person name="Sikorski J."/>
            <person name="Saunders E."/>
            <person name="Lapidus A."/>
            <person name="Glavina Del Rio T."/>
            <person name="Copeland A."/>
            <person name="Tice H."/>
            <person name="Cheng J.-F."/>
            <person name="Lucas S."/>
            <person name="Nolan M."/>
            <person name="Bruce D."/>
            <person name="Goodwin L."/>
            <person name="Pitluck S."/>
            <person name="Ivanova N."/>
            <person name="Mavromatis K."/>
            <person name="Ovchinnikova G."/>
            <person name="Pati A."/>
            <person name="Chen A."/>
            <person name="Palaniappan K."/>
            <person name="Land M."/>
            <person name="Hauser L."/>
            <person name="Chang Y.-J."/>
            <person name="Jeffries C.D."/>
            <person name="Chain P."/>
            <person name="Brettin T."/>
            <person name="Detter J.C."/>
            <person name="Schuetze A."/>
            <person name="Rohde M."/>
            <person name="Tindall B.J."/>
            <person name="Goeker M."/>
            <person name="Bristow J."/>
            <person name="Eisen J.A."/>
            <person name="Markowitz V."/>
            <person name="Hugenholtz P."/>
            <person name="Kyrpides N.C."/>
            <person name="Klenk H.-P."/>
            <person name="Chen F."/>
        </authorList>
    </citation>
    <scope>NUCLEOTIDE SEQUENCE [LARGE SCALE GENOMIC DNA]</scope>
    <source>
        <strain evidence="2">ATCC 33905 / DSM 74 / LMG 10896 / Claus 1</strain>
    </source>
</reference>
<protein>
    <submittedName>
        <fullName evidence="1">Uncharacterized protein</fullName>
    </submittedName>
</protein>
<evidence type="ECO:0000313" key="1">
    <source>
        <dbReference type="EMBL" id="ADB39076.1"/>
    </source>
</evidence>
<sequence length="42" mass="4904">MIYRNMSPEQWSELSQTIETALKDITCRATYNNSFILFKTAS</sequence>
<proteinExistence type="predicted"/>
<dbReference type="Proteomes" id="UP000002028">
    <property type="component" value="Chromosome"/>
</dbReference>
<keyword evidence="2" id="KW-1185">Reference proteome</keyword>
<gene>
    <name evidence="1" type="ordered locus">Slin_3065</name>
</gene>
<dbReference type="STRING" id="504472.Slin_3065"/>